<organism evidence="2 3">
    <name type="scientific">Tilletia caries</name>
    <name type="common">wheat bunt fungus</name>
    <dbReference type="NCBI Taxonomy" id="13290"/>
    <lineage>
        <taxon>Eukaryota</taxon>
        <taxon>Fungi</taxon>
        <taxon>Dikarya</taxon>
        <taxon>Basidiomycota</taxon>
        <taxon>Ustilaginomycotina</taxon>
        <taxon>Exobasidiomycetes</taxon>
        <taxon>Tilletiales</taxon>
        <taxon>Tilletiaceae</taxon>
        <taxon>Tilletia</taxon>
    </lineage>
</organism>
<dbReference type="Proteomes" id="UP000077671">
    <property type="component" value="Unassembled WGS sequence"/>
</dbReference>
<sequence length="771" mass="83043">MGTQASSQAPSQAPSQIGSTPSALRAPPSAQVPRLEVPRSDRGAASPRRSAHDAESASPRRSPRGMVPSWRLSGYAVGDEGNADRNARRTSEAGPSIQQRLSDRVFSSTKTLQISSSSSSDSEESEGPRPGTKRGSRRPSDATDQGSSAKRARANPPAPASRDERRQHAAAAKVTPATQKADPPLPPREIITVEDDDHARPLRIFDGKNAHKRFMKGDIAISAAAKNSILGASQDSDAYAGYKYLSSEWTDATKTIVKEKWWCLVCKEPKTASKAGKPTNLRIHRKLCPIPDGGIPDDLSVEEAGATKTGANPRSFKMKGKSASSAASTTLGPSTYHGASLHGWLNGQQPMHVKLTRRLGLIAVIKNALPFQHLSSPAVRAMIKSIDAKATLALTTGATVRRDLAVYHRSLESDMKGRLSGIDTLFSVQHDAWTTKAFQFSFVAMLASYVDQNWEFRETLLSFDVLKAKHTGATFSGHLTRTLLSFNLGEKWAGTVTSDSTGTNHRMMDMLEQAPEIDKLQPKGRGKAAIDRISSAQMKSSPSAFPYASMRHTYRWTGDENKILCMNHHINLAVRAGFASLGVTIKASSQQKVLNLQPIPAIVVQDEEGNSVEVDFERWLPADTQPPAAPPRPAASRTPAPTRKGKERAIEATLEDDDTVDAGVSSSAGAMVDGTDSQAPAEEKDADDEEEEGEYHDDGDSVESSSDEKDMGPEVDEILSDDGGGPEVNGPTKTRTSRTQINAISKLEAFTTSIHRGSGRRDNCNGEALSR</sequence>
<evidence type="ECO:0000313" key="2">
    <source>
        <dbReference type="EMBL" id="KAE8244492.1"/>
    </source>
</evidence>
<gene>
    <name evidence="2" type="ORF">A4X03_0g7522</name>
</gene>
<dbReference type="PANTHER" id="PTHR47501">
    <property type="entry name" value="TRANSPOSASE-RELATED"/>
    <property type="match status" value="1"/>
</dbReference>
<reference evidence="2" key="2">
    <citation type="journal article" date="2019" name="IMA Fungus">
        <title>Genome sequencing and comparison of five Tilletia species to identify candidate genes for the detection of regulated species infecting wheat.</title>
        <authorList>
            <person name="Nguyen H.D.T."/>
            <person name="Sultana T."/>
            <person name="Kesanakurti P."/>
            <person name="Hambleton S."/>
        </authorList>
    </citation>
    <scope>NUCLEOTIDE SEQUENCE</scope>
    <source>
        <strain evidence="2">DAOMC 238032</strain>
    </source>
</reference>
<accession>A0A8T8SNX1</accession>
<evidence type="ECO:0000256" key="1">
    <source>
        <dbReference type="SAM" id="MobiDB-lite"/>
    </source>
</evidence>
<dbReference type="AlphaFoldDB" id="A0A8T8SNX1"/>
<feature type="region of interest" description="Disordered" evidence="1">
    <location>
        <begin position="1"/>
        <end position="188"/>
    </location>
</feature>
<feature type="compositionally biased region" description="Low complexity" evidence="1">
    <location>
        <begin position="1"/>
        <end position="16"/>
    </location>
</feature>
<proteinExistence type="predicted"/>
<dbReference type="SUPFAM" id="SSF53098">
    <property type="entry name" value="Ribonuclease H-like"/>
    <property type="match status" value="1"/>
</dbReference>
<feature type="compositionally biased region" description="Polar residues" evidence="1">
    <location>
        <begin position="731"/>
        <end position="743"/>
    </location>
</feature>
<dbReference type="InterPro" id="IPR012337">
    <property type="entry name" value="RNaseH-like_sf"/>
</dbReference>
<evidence type="ECO:0000313" key="3">
    <source>
        <dbReference type="Proteomes" id="UP000077671"/>
    </source>
</evidence>
<dbReference type="PANTHER" id="PTHR47501:SF5">
    <property type="entry name" value="HAT C-TERMINAL DIMERISATION DOMAIN-CONTAINING PROTEIN"/>
    <property type="match status" value="1"/>
</dbReference>
<feature type="compositionally biased region" description="Acidic residues" evidence="1">
    <location>
        <begin position="684"/>
        <end position="701"/>
    </location>
</feature>
<feature type="compositionally biased region" description="Polar residues" evidence="1">
    <location>
        <begin position="96"/>
        <end position="114"/>
    </location>
</feature>
<dbReference type="EMBL" id="LWDD02001814">
    <property type="protein sequence ID" value="KAE8244492.1"/>
    <property type="molecule type" value="Genomic_DNA"/>
</dbReference>
<feature type="compositionally biased region" description="Basic and acidic residues" evidence="1">
    <location>
        <begin position="759"/>
        <end position="771"/>
    </location>
</feature>
<evidence type="ECO:0008006" key="4">
    <source>
        <dbReference type="Google" id="ProtNLM"/>
    </source>
</evidence>
<reference evidence="2" key="1">
    <citation type="submission" date="2016-04" db="EMBL/GenBank/DDBJ databases">
        <authorList>
            <person name="Nguyen H.D."/>
            <person name="Kesanakurti P."/>
            <person name="Cullis J."/>
            <person name="Levesque C.A."/>
            <person name="Hambleton S."/>
        </authorList>
    </citation>
    <scope>NUCLEOTIDE SEQUENCE</scope>
    <source>
        <strain evidence="2">DAOMC 238032</strain>
    </source>
</reference>
<protein>
    <recommendedName>
        <fullName evidence="4">BED-type domain-containing protein</fullName>
    </recommendedName>
</protein>
<feature type="region of interest" description="Disordered" evidence="1">
    <location>
        <begin position="307"/>
        <end position="329"/>
    </location>
</feature>
<feature type="region of interest" description="Disordered" evidence="1">
    <location>
        <begin position="622"/>
        <end position="744"/>
    </location>
</feature>
<feature type="region of interest" description="Disordered" evidence="1">
    <location>
        <begin position="752"/>
        <end position="771"/>
    </location>
</feature>
<name>A0A8T8SNX1_9BASI</name>
<feature type="compositionally biased region" description="Basic and acidic residues" evidence="1">
    <location>
        <begin position="82"/>
        <end position="91"/>
    </location>
</feature>
<comment type="caution">
    <text evidence="2">The sequence shown here is derived from an EMBL/GenBank/DDBJ whole genome shotgun (WGS) entry which is preliminary data.</text>
</comment>